<reference evidence="2" key="2">
    <citation type="submission" date="2023-04" db="EMBL/GenBank/DDBJ databases">
        <authorList>
            <person name="Bruccoleri R.E."/>
            <person name="Oakeley E.J."/>
            <person name="Faust A.-M."/>
            <person name="Dessus-Babus S."/>
            <person name="Altorfer M."/>
            <person name="Burckhardt D."/>
            <person name="Oertli M."/>
            <person name="Naumann U."/>
            <person name="Petersen F."/>
            <person name="Wong J."/>
        </authorList>
    </citation>
    <scope>NUCLEOTIDE SEQUENCE</scope>
    <source>
        <strain evidence="2">GSM-AAB239-AS_SAM_17_03QT</strain>
        <tissue evidence="2">Leaf</tissue>
    </source>
</reference>
<comment type="caution">
    <text evidence="2">The sequence shown here is derived from an EMBL/GenBank/DDBJ whole genome shotgun (WGS) entry which is preliminary data.</text>
</comment>
<keyword evidence="3" id="KW-1185">Reference proteome</keyword>
<gene>
    <name evidence="2" type="ORF">M6B38_117910</name>
    <name evidence="1" type="ORF">M6B38_185690</name>
</gene>
<dbReference type="AlphaFoldDB" id="A0AAX6HJE6"/>
<sequence length="111" mass="12186">MARSARSLSTDVIASAKERQGTVVQSGHAVFAANSLYAPVEPWKAMRRPGVPWCFKEPLLLATTATESLDLRVGIGRGVEMFGSLKEEAMGELELKLGLEEQVECLLWRPN</sequence>
<proteinExistence type="predicted"/>
<reference evidence="2" key="1">
    <citation type="journal article" date="2023" name="GigaByte">
        <title>Genome assembly of the bearded iris, Iris pallida Lam.</title>
        <authorList>
            <person name="Bruccoleri R.E."/>
            <person name="Oakeley E.J."/>
            <person name="Faust A.M.E."/>
            <person name="Altorfer M."/>
            <person name="Dessus-Babus S."/>
            <person name="Burckhardt D."/>
            <person name="Oertli M."/>
            <person name="Naumann U."/>
            <person name="Petersen F."/>
            <person name="Wong J."/>
        </authorList>
    </citation>
    <scope>NUCLEOTIDE SEQUENCE</scope>
    <source>
        <strain evidence="2">GSM-AAB239-AS_SAM_17_03QT</strain>
    </source>
</reference>
<evidence type="ECO:0000313" key="1">
    <source>
        <dbReference type="EMBL" id="KAJ6804178.1"/>
    </source>
</evidence>
<accession>A0AAX6HJE6</accession>
<protein>
    <submittedName>
        <fullName evidence="2">Arogenate dehydratase/prephenate dehydratase 6, chloroplastic</fullName>
    </submittedName>
</protein>
<dbReference type="EMBL" id="JANAVB010036019">
    <property type="protein sequence ID" value="KAJ6804178.1"/>
    <property type="molecule type" value="Genomic_DNA"/>
</dbReference>
<organism evidence="2 3">
    <name type="scientific">Iris pallida</name>
    <name type="common">Sweet iris</name>
    <dbReference type="NCBI Taxonomy" id="29817"/>
    <lineage>
        <taxon>Eukaryota</taxon>
        <taxon>Viridiplantae</taxon>
        <taxon>Streptophyta</taxon>
        <taxon>Embryophyta</taxon>
        <taxon>Tracheophyta</taxon>
        <taxon>Spermatophyta</taxon>
        <taxon>Magnoliopsida</taxon>
        <taxon>Liliopsida</taxon>
        <taxon>Asparagales</taxon>
        <taxon>Iridaceae</taxon>
        <taxon>Iridoideae</taxon>
        <taxon>Irideae</taxon>
        <taxon>Iris</taxon>
    </lineage>
</organism>
<dbReference type="Proteomes" id="UP001140949">
    <property type="component" value="Unassembled WGS sequence"/>
</dbReference>
<evidence type="ECO:0000313" key="2">
    <source>
        <dbReference type="EMBL" id="KAJ6840654.1"/>
    </source>
</evidence>
<dbReference type="EMBL" id="JANAVB010009200">
    <property type="protein sequence ID" value="KAJ6840654.1"/>
    <property type="molecule type" value="Genomic_DNA"/>
</dbReference>
<evidence type="ECO:0000313" key="3">
    <source>
        <dbReference type="Proteomes" id="UP001140949"/>
    </source>
</evidence>
<name>A0AAX6HJE6_IRIPA</name>